<dbReference type="PANTHER" id="PTHR43179">
    <property type="entry name" value="RHAMNOSYLTRANSFERASE WBBL"/>
    <property type="match status" value="1"/>
</dbReference>
<accession>A0A4R8UC70</accession>
<dbReference type="InterPro" id="IPR001173">
    <property type="entry name" value="Glyco_trans_2-like"/>
</dbReference>
<organism evidence="2 3">
    <name type="scientific">Cryobacterium tagatosivorans</name>
    <dbReference type="NCBI Taxonomy" id="1259199"/>
    <lineage>
        <taxon>Bacteria</taxon>
        <taxon>Bacillati</taxon>
        <taxon>Actinomycetota</taxon>
        <taxon>Actinomycetes</taxon>
        <taxon>Micrococcales</taxon>
        <taxon>Microbacteriaceae</taxon>
        <taxon>Cryobacterium</taxon>
    </lineage>
</organism>
<sequence>MRFEVIVACHNRRELTLHAFERAQIAASEAKIEVAFTLYDDGSVDGTSDAVSASPHAVRILHGDGTAFWAQSMALAEAAVLASSPSQPGTYLIWLNDDVILDGNAFRTLSLAIDEHPSAVIVGAMRDLSTGEVTYSGMRRKGRHPLSFELVKPSSFSQPVETFNGNLVAVPLGIARTVGGIDGGFSHALADIDYGLRCGRAGVPVLLAPGTLGTCSRNATSPRASALVEWRAFTGPKGGGNFSSQRRILRKSNRRTWLVVVAISYGLWWVRRLSSVRPVSRLTS</sequence>
<evidence type="ECO:0000313" key="2">
    <source>
        <dbReference type="EMBL" id="TFB47787.1"/>
    </source>
</evidence>
<dbReference type="CDD" id="cd00761">
    <property type="entry name" value="Glyco_tranf_GTA_type"/>
    <property type="match status" value="1"/>
</dbReference>
<dbReference type="Gene3D" id="3.90.550.10">
    <property type="entry name" value="Spore Coat Polysaccharide Biosynthesis Protein SpsA, Chain A"/>
    <property type="match status" value="1"/>
</dbReference>
<feature type="domain" description="Glycosyltransferase 2-like" evidence="1">
    <location>
        <begin position="5"/>
        <end position="140"/>
    </location>
</feature>
<evidence type="ECO:0000313" key="3">
    <source>
        <dbReference type="Proteomes" id="UP000297866"/>
    </source>
</evidence>
<dbReference type="EMBL" id="SOEZ01000070">
    <property type="protein sequence ID" value="TFB47787.1"/>
    <property type="molecule type" value="Genomic_DNA"/>
</dbReference>
<name>A0A4R8UC70_9MICO</name>
<proteinExistence type="predicted"/>
<dbReference type="InterPro" id="IPR029044">
    <property type="entry name" value="Nucleotide-diphossugar_trans"/>
</dbReference>
<dbReference type="OrthoDB" id="9806824at2"/>
<protein>
    <submittedName>
        <fullName evidence="2">Glycosyltransferase family 2 protein</fullName>
    </submittedName>
</protein>
<dbReference type="AlphaFoldDB" id="A0A4R8UC70"/>
<evidence type="ECO:0000259" key="1">
    <source>
        <dbReference type="Pfam" id="PF00535"/>
    </source>
</evidence>
<keyword evidence="2" id="KW-0808">Transferase</keyword>
<dbReference type="PANTHER" id="PTHR43179:SF7">
    <property type="entry name" value="RHAMNOSYLTRANSFERASE WBBL"/>
    <property type="match status" value="1"/>
</dbReference>
<dbReference type="Pfam" id="PF00535">
    <property type="entry name" value="Glycos_transf_2"/>
    <property type="match status" value="1"/>
</dbReference>
<reference evidence="2 3" key="1">
    <citation type="submission" date="2019-03" db="EMBL/GenBank/DDBJ databases">
        <title>Genomics of glacier-inhabiting Cryobacterium strains.</title>
        <authorList>
            <person name="Liu Q."/>
            <person name="Xin Y.-H."/>
        </authorList>
    </citation>
    <scope>NUCLEOTIDE SEQUENCE [LARGE SCALE GENOMIC DNA]</scope>
    <source>
        <strain evidence="2 3">Sr47</strain>
    </source>
</reference>
<gene>
    <name evidence="2" type="ORF">E3O23_14355</name>
</gene>
<comment type="caution">
    <text evidence="2">The sequence shown here is derived from an EMBL/GenBank/DDBJ whole genome shotgun (WGS) entry which is preliminary data.</text>
</comment>
<dbReference type="Proteomes" id="UP000297866">
    <property type="component" value="Unassembled WGS sequence"/>
</dbReference>
<dbReference type="RefSeq" id="WP_134492131.1">
    <property type="nucleotide sequence ID" value="NZ_SOEZ01000070.1"/>
</dbReference>
<dbReference type="GO" id="GO:0016740">
    <property type="term" value="F:transferase activity"/>
    <property type="evidence" value="ECO:0007669"/>
    <property type="project" value="UniProtKB-KW"/>
</dbReference>
<dbReference type="SUPFAM" id="SSF53448">
    <property type="entry name" value="Nucleotide-diphospho-sugar transferases"/>
    <property type="match status" value="1"/>
</dbReference>
<keyword evidence="3" id="KW-1185">Reference proteome</keyword>